<keyword evidence="5" id="KW-1185">Reference proteome</keyword>
<protein>
    <recommendedName>
        <fullName evidence="3">CRM domain-containing protein</fullName>
    </recommendedName>
</protein>
<dbReference type="PANTHER" id="PTHR40065">
    <property type="entry name" value="RNA-BINDING PROTEIN YHBY"/>
    <property type="match status" value="1"/>
</dbReference>
<keyword evidence="1 2" id="KW-0694">RNA-binding</keyword>
<dbReference type="InterPro" id="IPR051925">
    <property type="entry name" value="RNA-binding_domain"/>
</dbReference>
<feature type="domain" description="CRM" evidence="3">
    <location>
        <begin position="1"/>
        <end position="97"/>
    </location>
</feature>
<dbReference type="InterPro" id="IPR035920">
    <property type="entry name" value="YhbY-like_sf"/>
</dbReference>
<evidence type="ECO:0000259" key="3">
    <source>
        <dbReference type="PROSITE" id="PS51295"/>
    </source>
</evidence>
<dbReference type="RefSeq" id="WP_010619959.1">
    <property type="nucleotide sequence ID" value="NZ_CP042371.1"/>
</dbReference>
<evidence type="ECO:0000256" key="2">
    <source>
        <dbReference type="PROSITE-ProRule" id="PRU00626"/>
    </source>
</evidence>
<gene>
    <name evidence="4" type="ORF">C5L31_000377</name>
</gene>
<dbReference type="NCBIfam" id="TIGR00253">
    <property type="entry name" value="RNA_bind_YhbY"/>
    <property type="match status" value="1"/>
</dbReference>
<dbReference type="OrthoDB" id="9797519at2"/>
<dbReference type="PANTHER" id="PTHR40065:SF3">
    <property type="entry name" value="RNA-BINDING PROTEIN YHBY"/>
    <property type="match status" value="1"/>
</dbReference>
<reference evidence="4 5" key="1">
    <citation type="journal article" date="2019" name="Appl. Microbiol. Biotechnol.">
        <title>Uncovering carbohydrate metabolism through a genotype-phenotype association study of 56 lactic acid bacteria genomes.</title>
        <authorList>
            <person name="Buron-Moles G."/>
            <person name="Chailyan A."/>
            <person name="Dolejs I."/>
            <person name="Forster J."/>
            <person name="Miks M.H."/>
        </authorList>
    </citation>
    <scope>NUCLEOTIDE SEQUENCE [LARGE SCALE GENOMIC DNA]</scope>
    <source>
        <strain evidence="4 5">ATCC 49373</strain>
    </source>
</reference>
<dbReference type="Proteomes" id="UP000294854">
    <property type="component" value="Unassembled WGS sequence"/>
</dbReference>
<dbReference type="AlphaFoldDB" id="A0A4R5NP99"/>
<dbReference type="PROSITE" id="PS51295">
    <property type="entry name" value="CRM"/>
    <property type="match status" value="1"/>
</dbReference>
<dbReference type="Gene3D" id="3.30.110.60">
    <property type="entry name" value="YhbY-like"/>
    <property type="match status" value="1"/>
</dbReference>
<sequence>MELRGKQKRYLRAQANNLRPLFSVGKNGLTQSWIDQLAGGLEKRELIKINLLQNADATTAEAKSYIEENSNIQVVQVIGRVLVLYLPAKEEEYQKLSSVVEHI</sequence>
<organism evidence="4 5">
    <name type="scientific">Secundilactobacillus malefermentans</name>
    <dbReference type="NCBI Taxonomy" id="176292"/>
    <lineage>
        <taxon>Bacteria</taxon>
        <taxon>Bacillati</taxon>
        <taxon>Bacillota</taxon>
        <taxon>Bacilli</taxon>
        <taxon>Lactobacillales</taxon>
        <taxon>Lactobacillaceae</taxon>
        <taxon>Secundilactobacillus</taxon>
    </lineage>
</organism>
<dbReference type="STRING" id="1122149.FD44_GL001150"/>
<evidence type="ECO:0000313" key="5">
    <source>
        <dbReference type="Proteomes" id="UP000294854"/>
    </source>
</evidence>
<dbReference type="InterPro" id="IPR017924">
    <property type="entry name" value="RNA-binding_YhbY"/>
</dbReference>
<dbReference type="InterPro" id="IPR001890">
    <property type="entry name" value="RNA-binding_CRM"/>
</dbReference>
<comment type="caution">
    <text evidence="4">The sequence shown here is derived from an EMBL/GenBank/DDBJ whole genome shotgun (WGS) entry which is preliminary data.</text>
</comment>
<evidence type="ECO:0000256" key="1">
    <source>
        <dbReference type="ARBA" id="ARBA00022884"/>
    </source>
</evidence>
<dbReference type="EMBL" id="PUFO01000041">
    <property type="protein sequence ID" value="TDG78434.1"/>
    <property type="molecule type" value="Genomic_DNA"/>
</dbReference>
<accession>A0A4R5NP99</accession>
<dbReference type="SMART" id="SM01103">
    <property type="entry name" value="CRS1_YhbY"/>
    <property type="match status" value="1"/>
</dbReference>
<name>A0A4R5NP99_9LACO</name>
<proteinExistence type="predicted"/>
<dbReference type="Pfam" id="PF01985">
    <property type="entry name" value="CRS1_YhbY"/>
    <property type="match status" value="1"/>
</dbReference>
<dbReference type="GO" id="GO:0003723">
    <property type="term" value="F:RNA binding"/>
    <property type="evidence" value="ECO:0007669"/>
    <property type="project" value="UniProtKB-UniRule"/>
</dbReference>
<evidence type="ECO:0000313" key="4">
    <source>
        <dbReference type="EMBL" id="TDG78434.1"/>
    </source>
</evidence>
<dbReference type="SUPFAM" id="SSF75471">
    <property type="entry name" value="YhbY-like"/>
    <property type="match status" value="1"/>
</dbReference>